<dbReference type="PANTHER" id="PTHR37549">
    <property type="entry name" value="LIPOPROTEIN LPRI"/>
    <property type="match status" value="1"/>
</dbReference>
<dbReference type="Proteomes" id="UP000183667">
    <property type="component" value="Unassembled WGS sequence"/>
</dbReference>
<dbReference type="Pfam" id="PF07007">
    <property type="entry name" value="LprI"/>
    <property type="match status" value="1"/>
</dbReference>
<dbReference type="InterPro" id="IPR052755">
    <property type="entry name" value="Lysozyme_Inhibitor_LprI"/>
</dbReference>
<gene>
    <name evidence="2" type="ORF">BGV66_11715</name>
</gene>
<dbReference type="InterPro" id="IPR009739">
    <property type="entry name" value="LprI-like_N"/>
</dbReference>
<dbReference type="EMBL" id="MEAU01000014">
    <property type="protein sequence ID" value="OJA47774.1"/>
    <property type="molecule type" value="Genomic_DNA"/>
</dbReference>
<feature type="domain" description="Lysozyme inhibitor LprI-like N-terminal" evidence="1">
    <location>
        <begin position="7"/>
        <end position="72"/>
    </location>
</feature>
<evidence type="ECO:0000313" key="3">
    <source>
        <dbReference type="Proteomes" id="UP000183667"/>
    </source>
</evidence>
<dbReference type="PANTHER" id="PTHR37549:SF1">
    <property type="entry name" value="LIPOPROTEIN LPRI"/>
    <property type="match status" value="1"/>
</dbReference>
<comment type="caution">
    <text evidence="2">The sequence shown here is derived from an EMBL/GenBank/DDBJ whole genome shotgun (WGS) entry which is preliminary data.</text>
</comment>
<reference evidence="3" key="1">
    <citation type="submission" date="2016-08" db="EMBL/GenBank/DDBJ databases">
        <title>Population biology and virulence potential of Burkholderia ubonensis.</title>
        <authorList>
            <person name="Price E.P."/>
            <person name="Currie B.J."/>
            <person name="Wagner D.M."/>
        </authorList>
    </citation>
    <scope>NUCLEOTIDE SEQUENCE [LARGE SCALE GENOMIC DNA]</scope>
    <source>
        <strain evidence="3">MSMB0103</strain>
    </source>
</reference>
<evidence type="ECO:0000313" key="2">
    <source>
        <dbReference type="EMBL" id="OJA47774.1"/>
    </source>
</evidence>
<proteinExistence type="predicted"/>
<accession>A0ABD6Q5P9</accession>
<sequence length="175" mass="19613">MESGAKASEAEKAICADATLSSLDGDLAAAWKRTLAEASDAGALKASQRDWLTQRDACGSDTRCLADRYHERLSVPGKDYVTLVDMIDVRRNDDDEDALGANVNEYFVHGIANTNAAIAMSRGDRLWIGMLVFDARNQVRMRYYTNVPAWKKRVSRTIQAWRDRIDSQLPIDLMR</sequence>
<protein>
    <recommendedName>
        <fullName evidence="1">Lysozyme inhibitor LprI-like N-terminal domain-containing protein</fullName>
    </recommendedName>
</protein>
<name>A0ABD6Q5P9_9BURK</name>
<dbReference type="AlphaFoldDB" id="A0ABD6Q5P9"/>
<organism evidence="2 3">
    <name type="scientific">Burkholderia ubonensis</name>
    <dbReference type="NCBI Taxonomy" id="101571"/>
    <lineage>
        <taxon>Bacteria</taxon>
        <taxon>Pseudomonadati</taxon>
        <taxon>Pseudomonadota</taxon>
        <taxon>Betaproteobacteria</taxon>
        <taxon>Burkholderiales</taxon>
        <taxon>Burkholderiaceae</taxon>
        <taxon>Burkholderia</taxon>
        <taxon>Burkholderia cepacia complex</taxon>
    </lineage>
</organism>
<evidence type="ECO:0000259" key="1">
    <source>
        <dbReference type="Pfam" id="PF07007"/>
    </source>
</evidence>
<dbReference type="Gene3D" id="1.20.1270.180">
    <property type="match status" value="1"/>
</dbReference>